<evidence type="ECO:0000313" key="1">
    <source>
        <dbReference type="EMBL" id="DAF87504.1"/>
    </source>
</evidence>
<protein>
    <submittedName>
        <fullName evidence="1">Uncharacterized protein</fullName>
    </submittedName>
</protein>
<sequence length="30" mass="3610">MGNSAEFSIHLYRYISIDFSYRRYAMSVTM</sequence>
<organism evidence="1">
    <name type="scientific">Siphoviridae sp. ctnPP24</name>
    <dbReference type="NCBI Taxonomy" id="2825662"/>
    <lineage>
        <taxon>Viruses</taxon>
        <taxon>Duplodnaviria</taxon>
        <taxon>Heunggongvirae</taxon>
        <taxon>Uroviricota</taxon>
        <taxon>Caudoviricetes</taxon>
    </lineage>
</organism>
<accession>A0A8S5TZ64</accession>
<proteinExistence type="predicted"/>
<name>A0A8S5TZ64_9CAUD</name>
<dbReference type="EMBL" id="BK015962">
    <property type="protein sequence ID" value="DAF87504.1"/>
    <property type="molecule type" value="Genomic_DNA"/>
</dbReference>
<reference evidence="1" key="1">
    <citation type="journal article" date="2021" name="Proc. Natl. Acad. Sci. U.S.A.">
        <title>A Catalog of Tens of Thousands of Viruses from Human Metagenomes Reveals Hidden Associations with Chronic Diseases.</title>
        <authorList>
            <person name="Tisza M.J."/>
            <person name="Buck C.B."/>
        </authorList>
    </citation>
    <scope>NUCLEOTIDE SEQUENCE</scope>
    <source>
        <strain evidence="1">CtnPP24</strain>
    </source>
</reference>